<name>A0A4Y2IT18_ARAVE</name>
<proteinExistence type="predicted"/>
<comment type="caution">
    <text evidence="1">The sequence shown here is derived from an EMBL/GenBank/DDBJ whole genome shotgun (WGS) entry which is preliminary data.</text>
</comment>
<feature type="non-terminal residue" evidence="1">
    <location>
        <position position="1"/>
    </location>
</feature>
<dbReference type="Proteomes" id="UP000499080">
    <property type="component" value="Unassembled WGS sequence"/>
</dbReference>
<reference evidence="1 2" key="1">
    <citation type="journal article" date="2019" name="Sci. Rep.">
        <title>Orb-weaving spider Araneus ventricosus genome elucidates the spidroin gene catalogue.</title>
        <authorList>
            <person name="Kono N."/>
            <person name="Nakamura H."/>
            <person name="Ohtoshi R."/>
            <person name="Moran D.A.P."/>
            <person name="Shinohara A."/>
            <person name="Yoshida Y."/>
            <person name="Fujiwara M."/>
            <person name="Mori M."/>
            <person name="Tomita M."/>
            <person name="Arakawa K."/>
        </authorList>
    </citation>
    <scope>NUCLEOTIDE SEQUENCE [LARGE SCALE GENOMIC DNA]</scope>
</reference>
<sequence length="71" mass="8341">GFDGRTGCHHKELLSSWRFYQNKQEDDPDVIEKPEDLSEEDYEAWVNVNSNLEKAENYRRNDMSAMGESKT</sequence>
<gene>
    <name evidence="1" type="ORF">AVEN_156798_1</name>
</gene>
<organism evidence="1 2">
    <name type="scientific">Araneus ventricosus</name>
    <name type="common">Orbweaver spider</name>
    <name type="synonym">Epeira ventricosa</name>
    <dbReference type="NCBI Taxonomy" id="182803"/>
    <lineage>
        <taxon>Eukaryota</taxon>
        <taxon>Metazoa</taxon>
        <taxon>Ecdysozoa</taxon>
        <taxon>Arthropoda</taxon>
        <taxon>Chelicerata</taxon>
        <taxon>Arachnida</taxon>
        <taxon>Araneae</taxon>
        <taxon>Araneomorphae</taxon>
        <taxon>Entelegynae</taxon>
        <taxon>Araneoidea</taxon>
        <taxon>Araneidae</taxon>
        <taxon>Araneus</taxon>
    </lineage>
</organism>
<evidence type="ECO:0000313" key="1">
    <source>
        <dbReference type="EMBL" id="GBM80983.1"/>
    </source>
</evidence>
<evidence type="ECO:0000313" key="2">
    <source>
        <dbReference type="Proteomes" id="UP000499080"/>
    </source>
</evidence>
<protein>
    <submittedName>
        <fullName evidence="1">Uncharacterized protein</fullName>
    </submittedName>
</protein>
<keyword evidence="2" id="KW-1185">Reference proteome</keyword>
<dbReference type="AlphaFoldDB" id="A0A4Y2IT18"/>
<dbReference type="EMBL" id="BGPR01002915">
    <property type="protein sequence ID" value="GBM80983.1"/>
    <property type="molecule type" value="Genomic_DNA"/>
</dbReference>
<accession>A0A4Y2IT18</accession>